<dbReference type="AlphaFoldDB" id="A0A918L614"/>
<feature type="compositionally biased region" description="Basic and acidic residues" evidence="1">
    <location>
        <begin position="1"/>
        <end position="40"/>
    </location>
</feature>
<dbReference type="Proteomes" id="UP000606194">
    <property type="component" value="Unassembled WGS sequence"/>
</dbReference>
<proteinExistence type="predicted"/>
<gene>
    <name evidence="2" type="ORF">GCM10010269_52950</name>
</gene>
<evidence type="ECO:0000256" key="1">
    <source>
        <dbReference type="SAM" id="MobiDB-lite"/>
    </source>
</evidence>
<name>A0A918L614_9ACTN</name>
<dbReference type="EMBL" id="BMTL01000023">
    <property type="protein sequence ID" value="GGS07256.1"/>
    <property type="molecule type" value="Genomic_DNA"/>
</dbReference>
<feature type="region of interest" description="Disordered" evidence="1">
    <location>
        <begin position="1"/>
        <end position="66"/>
    </location>
</feature>
<dbReference type="RefSeq" id="WP_190151814.1">
    <property type="nucleotide sequence ID" value="NZ_BMTL01000023.1"/>
</dbReference>
<keyword evidence="3" id="KW-1185">Reference proteome</keyword>
<comment type="caution">
    <text evidence="2">The sequence shown here is derived from an EMBL/GenBank/DDBJ whole genome shotgun (WGS) entry which is preliminary data.</text>
</comment>
<reference evidence="2" key="1">
    <citation type="journal article" date="2014" name="Int. J. Syst. Evol. Microbiol.">
        <title>Complete genome sequence of Corynebacterium casei LMG S-19264T (=DSM 44701T), isolated from a smear-ripened cheese.</title>
        <authorList>
            <consortium name="US DOE Joint Genome Institute (JGI-PGF)"/>
            <person name="Walter F."/>
            <person name="Albersmeier A."/>
            <person name="Kalinowski J."/>
            <person name="Ruckert C."/>
        </authorList>
    </citation>
    <scope>NUCLEOTIDE SEQUENCE</scope>
    <source>
        <strain evidence="2">JCM 4386</strain>
    </source>
</reference>
<evidence type="ECO:0000313" key="3">
    <source>
        <dbReference type="Proteomes" id="UP000606194"/>
    </source>
</evidence>
<sequence>MSDHEEQPDTGKDRRRTSLEEVLREIEDAERRVDDPEGERRRRRGEAADALTTDRRAQAQEESEGD</sequence>
<evidence type="ECO:0000313" key="2">
    <source>
        <dbReference type="EMBL" id="GGS07256.1"/>
    </source>
</evidence>
<reference evidence="2" key="2">
    <citation type="submission" date="2020-09" db="EMBL/GenBank/DDBJ databases">
        <authorList>
            <person name="Sun Q."/>
            <person name="Ohkuma M."/>
        </authorList>
    </citation>
    <scope>NUCLEOTIDE SEQUENCE</scope>
    <source>
        <strain evidence="2">JCM 4386</strain>
    </source>
</reference>
<organism evidence="2 3">
    <name type="scientific">Streptomyces humidus</name>
    <dbReference type="NCBI Taxonomy" id="52259"/>
    <lineage>
        <taxon>Bacteria</taxon>
        <taxon>Bacillati</taxon>
        <taxon>Actinomycetota</taxon>
        <taxon>Actinomycetes</taxon>
        <taxon>Kitasatosporales</taxon>
        <taxon>Streptomycetaceae</taxon>
        <taxon>Streptomyces</taxon>
    </lineage>
</organism>
<accession>A0A918L614</accession>
<protein>
    <submittedName>
        <fullName evidence="2">Uncharacterized protein</fullName>
    </submittedName>
</protein>